<reference evidence="3 4" key="1">
    <citation type="submission" date="2020-08" db="EMBL/GenBank/DDBJ databases">
        <title>Genome sequence of Tessaracoccus defluvii JCM 17540T.</title>
        <authorList>
            <person name="Hyun D.-W."/>
            <person name="Bae J.-W."/>
        </authorList>
    </citation>
    <scope>NUCLEOTIDE SEQUENCE [LARGE SCALE GENOMIC DNA]</scope>
    <source>
        <strain evidence="3 4">JCM 17540</strain>
    </source>
</reference>
<feature type="compositionally biased region" description="Pro residues" evidence="1">
    <location>
        <begin position="279"/>
        <end position="289"/>
    </location>
</feature>
<evidence type="ECO:0000313" key="4">
    <source>
        <dbReference type="Proteomes" id="UP000516117"/>
    </source>
</evidence>
<feature type="region of interest" description="Disordered" evidence="1">
    <location>
        <begin position="263"/>
        <end position="312"/>
    </location>
</feature>
<dbReference type="EMBL" id="CP060789">
    <property type="protein sequence ID" value="QNP55239.1"/>
    <property type="molecule type" value="Genomic_DNA"/>
</dbReference>
<gene>
    <name evidence="3" type="ORF">H9L22_13495</name>
</gene>
<evidence type="ECO:0008006" key="5">
    <source>
        <dbReference type="Google" id="ProtNLM"/>
    </source>
</evidence>
<sequence length="312" mass="32531">MSIVNVAQAVVKAVAVAMASMGTSAAEAKGATSADVSTELTWLRQAVATAIDRDRAEAANFWTKFLQGLENPFDYGSRRRQFEADGEALIATAEARLGRVERLVDRIVARADAPGRLRATQGQWLGRVPVVKATGATIDRLDALPGWTGPSATGYHQASVVQANATAELTGIATAMAQAVEALVSLNEASFRLAADAVKQAREQVPRDALSGGYYYTRASRIIGILSALSSSLHAIDTAQPIQGAVDALNSGVRSTMQAPALLEQGGWPTGGSQAGVPPTDPNNVPPADSPGVSVPHDVPLPETDETGGVRR</sequence>
<evidence type="ECO:0000313" key="3">
    <source>
        <dbReference type="EMBL" id="QNP55239.1"/>
    </source>
</evidence>
<name>A0A7H0H3X3_9ACTN</name>
<feature type="signal peptide" evidence="2">
    <location>
        <begin position="1"/>
        <end position="28"/>
    </location>
</feature>
<evidence type="ECO:0000256" key="2">
    <source>
        <dbReference type="SAM" id="SignalP"/>
    </source>
</evidence>
<organism evidence="3 4">
    <name type="scientific">Tessaracoccus defluvii</name>
    <dbReference type="NCBI Taxonomy" id="1285901"/>
    <lineage>
        <taxon>Bacteria</taxon>
        <taxon>Bacillati</taxon>
        <taxon>Actinomycetota</taxon>
        <taxon>Actinomycetes</taxon>
        <taxon>Propionibacteriales</taxon>
        <taxon>Propionibacteriaceae</taxon>
        <taxon>Tessaracoccus</taxon>
    </lineage>
</organism>
<dbReference type="RefSeq" id="WP_187720375.1">
    <property type="nucleotide sequence ID" value="NZ_BAABBL010000014.1"/>
</dbReference>
<keyword evidence="4" id="KW-1185">Reference proteome</keyword>
<dbReference type="Proteomes" id="UP000516117">
    <property type="component" value="Chromosome"/>
</dbReference>
<keyword evidence="2" id="KW-0732">Signal</keyword>
<proteinExistence type="predicted"/>
<accession>A0A7H0H3X3</accession>
<evidence type="ECO:0000256" key="1">
    <source>
        <dbReference type="SAM" id="MobiDB-lite"/>
    </source>
</evidence>
<dbReference type="KEGG" id="tdf:H9L22_13495"/>
<dbReference type="AlphaFoldDB" id="A0A7H0H3X3"/>
<feature type="chain" id="PRO_5028951955" description="WXG100 family type VII secretion target" evidence="2">
    <location>
        <begin position="29"/>
        <end position="312"/>
    </location>
</feature>
<protein>
    <recommendedName>
        <fullName evidence="5">WXG100 family type VII secretion target</fullName>
    </recommendedName>
</protein>